<proteinExistence type="predicted"/>
<protein>
    <recommendedName>
        <fullName evidence="4">DUF2537 domain-containing protein</fullName>
    </recommendedName>
</protein>
<keyword evidence="3" id="KW-1185">Reference proteome</keyword>
<gene>
    <name evidence="2" type="ORF">H7I41_12135</name>
</gene>
<name>A0A9X2YNM8_9MYCO</name>
<evidence type="ECO:0000313" key="3">
    <source>
        <dbReference type="Proteomes" id="UP001140293"/>
    </source>
</evidence>
<sequence>MTSPAPQPVPHSPSRRIGRSVVALAVAAVGVVAGWLLVTGVLALPLREGVLLALSGLAAAALLAGAVLVRRLWVRALLAGGFLGVAASLALVLLVVAS</sequence>
<organism evidence="2 3">
    <name type="scientific">[Mycobacterium] manitobense</name>
    <dbReference type="NCBI Taxonomy" id="190147"/>
    <lineage>
        <taxon>Bacteria</taxon>
        <taxon>Bacillati</taxon>
        <taxon>Actinomycetota</taxon>
        <taxon>Actinomycetes</taxon>
        <taxon>Mycobacteriales</taxon>
        <taxon>Mycobacteriaceae</taxon>
        <taxon>Mycolicibacterium</taxon>
    </lineage>
</organism>
<comment type="caution">
    <text evidence="2">The sequence shown here is derived from an EMBL/GenBank/DDBJ whole genome shotgun (WGS) entry which is preliminary data.</text>
</comment>
<dbReference type="EMBL" id="JACKSJ010000093">
    <property type="protein sequence ID" value="MCV7170665.1"/>
    <property type="molecule type" value="Genomic_DNA"/>
</dbReference>
<dbReference type="AlphaFoldDB" id="A0A9X2YNM8"/>
<keyword evidence="1" id="KW-1133">Transmembrane helix</keyword>
<feature type="transmembrane region" description="Helical" evidence="1">
    <location>
        <begin position="50"/>
        <end position="69"/>
    </location>
</feature>
<evidence type="ECO:0000256" key="1">
    <source>
        <dbReference type="SAM" id="Phobius"/>
    </source>
</evidence>
<dbReference type="RefSeq" id="WP_264012845.1">
    <property type="nucleotide sequence ID" value="NZ_JACKSJ010000093.1"/>
</dbReference>
<feature type="transmembrane region" description="Helical" evidence="1">
    <location>
        <begin position="76"/>
        <end position="97"/>
    </location>
</feature>
<reference evidence="2" key="1">
    <citation type="submission" date="2020-07" db="EMBL/GenBank/DDBJ databases">
        <authorList>
            <person name="Pettersson B.M.F."/>
            <person name="Behra P.R.K."/>
            <person name="Ramesh M."/>
            <person name="Das S."/>
            <person name="Dasgupta S."/>
            <person name="Kirsebom L.A."/>
        </authorList>
    </citation>
    <scope>NUCLEOTIDE SEQUENCE</scope>
    <source>
        <strain evidence="2">DSM 44615</strain>
    </source>
</reference>
<evidence type="ECO:0008006" key="4">
    <source>
        <dbReference type="Google" id="ProtNLM"/>
    </source>
</evidence>
<dbReference type="Proteomes" id="UP001140293">
    <property type="component" value="Unassembled WGS sequence"/>
</dbReference>
<keyword evidence="1" id="KW-0472">Membrane</keyword>
<feature type="transmembrane region" description="Helical" evidence="1">
    <location>
        <begin position="21"/>
        <end position="44"/>
    </location>
</feature>
<accession>A0A9X2YNM8</accession>
<keyword evidence="1" id="KW-0812">Transmembrane</keyword>
<evidence type="ECO:0000313" key="2">
    <source>
        <dbReference type="EMBL" id="MCV7170665.1"/>
    </source>
</evidence>
<reference evidence="2" key="2">
    <citation type="journal article" date="2022" name="BMC Genomics">
        <title>Comparative genome analysis of mycobacteria focusing on tRNA and non-coding RNA.</title>
        <authorList>
            <person name="Behra P.R.K."/>
            <person name="Pettersson B.M.F."/>
            <person name="Ramesh M."/>
            <person name="Das S."/>
            <person name="Dasgupta S."/>
            <person name="Kirsebom L.A."/>
        </authorList>
    </citation>
    <scope>NUCLEOTIDE SEQUENCE</scope>
    <source>
        <strain evidence="2">DSM 44615</strain>
    </source>
</reference>